<dbReference type="Gene3D" id="3.40.50.2300">
    <property type="match status" value="1"/>
</dbReference>
<dbReference type="InterPro" id="IPR020449">
    <property type="entry name" value="Tscrpt_reg_AraC-type_HTH"/>
</dbReference>
<sequence length="505" mass="59311">MYKVMLVDDEYMILEGLKQIIPWSELGFEVVKTAKRGQEALDYLNENEVDLLITDVTMPKMSGIDLVRQVRKLYPHLRVLILSGYQEFEYVKQGMELGVKGYLVKPVNKAELAEKVTQIKGELEEEELLDLKKEFYYETMIQKWLNDEINEDEFFSFLDELNHTVNSAYSVLIINQYDSNISLKSYAKKYNQPFIIQNDSLYQQQTIIIYEGNRSDLNLFVRGIEEKLAENHFKIILGESVSDWDNVYESFEKAKKIALFDEFYGSNDQTKTVVKLTDTDDEEAKLHFLSFNKALMIGDMTTIKDELEDIYEQMRAYRYSPENVRHVTFLLFTDIYRQFPTLDKEIYDDTLTKIHTSNSIHDLKKWLSDILDTLYENPDMGKRYSDLVAGAINIIATDFKMDLSLKIAAERLHVNPVYLGQLFSKETERSFSQYLNQTRIKKAQYGLLNTNKPINEVGYDVGYNNPTYFFKMFRKLNGLTPKEFREKYMTNYQSVEEDKENQSEI</sequence>
<dbReference type="InterPro" id="IPR018062">
    <property type="entry name" value="HTH_AraC-typ_CS"/>
</dbReference>
<dbReference type="SMART" id="SM00448">
    <property type="entry name" value="REC"/>
    <property type="match status" value="1"/>
</dbReference>
<evidence type="ECO:0000256" key="1">
    <source>
        <dbReference type="ARBA" id="ARBA00004496"/>
    </source>
</evidence>
<keyword evidence="10" id="KW-1185">Reference proteome</keyword>
<dbReference type="GO" id="GO:0005737">
    <property type="term" value="C:cytoplasm"/>
    <property type="evidence" value="ECO:0007669"/>
    <property type="project" value="UniProtKB-SubCell"/>
</dbReference>
<dbReference type="SMART" id="SM00342">
    <property type="entry name" value="HTH_ARAC"/>
    <property type="match status" value="1"/>
</dbReference>
<dbReference type="PANTHER" id="PTHR42713:SF3">
    <property type="entry name" value="TRANSCRIPTIONAL REGULATORY PROTEIN HPTR"/>
    <property type="match status" value="1"/>
</dbReference>
<comment type="subcellular location">
    <subcellularLocation>
        <location evidence="1">Cytoplasm</location>
    </subcellularLocation>
</comment>
<dbReference type="Gene3D" id="1.10.10.60">
    <property type="entry name" value="Homeodomain-like"/>
    <property type="match status" value="2"/>
</dbReference>
<comment type="caution">
    <text evidence="9">The sequence shown here is derived from an EMBL/GenBank/DDBJ whole genome shotgun (WGS) entry which is preliminary data.</text>
</comment>
<evidence type="ECO:0000256" key="3">
    <source>
        <dbReference type="ARBA" id="ARBA00022553"/>
    </source>
</evidence>
<dbReference type="SUPFAM" id="SSF52172">
    <property type="entry name" value="CheY-like"/>
    <property type="match status" value="1"/>
</dbReference>
<dbReference type="GO" id="GO:0000160">
    <property type="term" value="P:phosphorelay signal transduction system"/>
    <property type="evidence" value="ECO:0007669"/>
    <property type="project" value="UniProtKB-KW"/>
</dbReference>
<evidence type="ECO:0000256" key="2">
    <source>
        <dbReference type="ARBA" id="ARBA00022490"/>
    </source>
</evidence>
<dbReference type="InterPro" id="IPR001789">
    <property type="entry name" value="Sig_transdc_resp-reg_receiver"/>
</dbReference>
<dbReference type="InterPro" id="IPR018060">
    <property type="entry name" value="HTH_AraC"/>
</dbReference>
<dbReference type="RefSeq" id="WP_114290380.1">
    <property type="nucleotide sequence ID" value="NZ_CP081461.1"/>
</dbReference>
<reference evidence="9 10" key="1">
    <citation type="submission" date="2017-05" db="EMBL/GenBank/DDBJ databases">
        <title>Vagococcus spp. assemblies.</title>
        <authorList>
            <person name="Gulvik C.A."/>
        </authorList>
    </citation>
    <scope>NUCLEOTIDE SEQUENCE [LARGE SCALE GENOMIC DNA]</scope>
    <source>
        <strain evidence="9 10">NCFB 2497</strain>
    </source>
</reference>
<evidence type="ECO:0000256" key="5">
    <source>
        <dbReference type="ARBA" id="ARBA00023015"/>
    </source>
</evidence>
<dbReference type="EMBL" id="NGJX01000016">
    <property type="protein sequence ID" value="RST99194.1"/>
    <property type="molecule type" value="Genomic_DNA"/>
</dbReference>
<dbReference type="GO" id="GO:0043565">
    <property type="term" value="F:sequence-specific DNA binding"/>
    <property type="evidence" value="ECO:0007669"/>
    <property type="project" value="InterPro"/>
</dbReference>
<dbReference type="SUPFAM" id="SSF46689">
    <property type="entry name" value="Homeodomain-like"/>
    <property type="match status" value="1"/>
</dbReference>
<evidence type="ECO:0000256" key="4">
    <source>
        <dbReference type="ARBA" id="ARBA00023012"/>
    </source>
</evidence>
<name>A0A369APA9_9ENTE</name>
<dbReference type="AlphaFoldDB" id="A0A369APA9"/>
<protein>
    <submittedName>
        <fullName evidence="9">Uncharacterized protein</fullName>
    </submittedName>
</protein>
<dbReference type="InterPro" id="IPR051552">
    <property type="entry name" value="HptR"/>
</dbReference>
<keyword evidence="7" id="KW-0804">Transcription</keyword>
<evidence type="ECO:0000313" key="10">
    <source>
        <dbReference type="Proteomes" id="UP000288197"/>
    </source>
</evidence>
<dbReference type="PROSITE" id="PS01124">
    <property type="entry name" value="HTH_ARAC_FAMILY_2"/>
    <property type="match status" value="1"/>
</dbReference>
<dbReference type="Pfam" id="PF00072">
    <property type="entry name" value="Response_reg"/>
    <property type="match status" value="1"/>
</dbReference>
<dbReference type="PROSITE" id="PS50110">
    <property type="entry name" value="RESPONSE_REGULATORY"/>
    <property type="match status" value="1"/>
</dbReference>
<keyword evidence="5" id="KW-0805">Transcription regulation</keyword>
<organism evidence="9 10">
    <name type="scientific">Vagococcus fluvialis</name>
    <dbReference type="NCBI Taxonomy" id="2738"/>
    <lineage>
        <taxon>Bacteria</taxon>
        <taxon>Bacillati</taxon>
        <taxon>Bacillota</taxon>
        <taxon>Bacilli</taxon>
        <taxon>Lactobacillales</taxon>
        <taxon>Enterococcaceae</taxon>
        <taxon>Vagococcus</taxon>
    </lineage>
</organism>
<dbReference type="GO" id="GO:0003700">
    <property type="term" value="F:DNA-binding transcription factor activity"/>
    <property type="evidence" value="ECO:0007669"/>
    <property type="project" value="InterPro"/>
</dbReference>
<keyword evidence="6" id="KW-0238">DNA-binding</keyword>
<evidence type="ECO:0000256" key="8">
    <source>
        <dbReference type="PROSITE-ProRule" id="PRU00169"/>
    </source>
</evidence>
<evidence type="ECO:0000256" key="7">
    <source>
        <dbReference type="ARBA" id="ARBA00023163"/>
    </source>
</evidence>
<accession>A0A369APA9</accession>
<evidence type="ECO:0000256" key="6">
    <source>
        <dbReference type="ARBA" id="ARBA00023125"/>
    </source>
</evidence>
<gene>
    <name evidence="9" type="ORF">CBF32_12040</name>
</gene>
<dbReference type="PANTHER" id="PTHR42713">
    <property type="entry name" value="HISTIDINE KINASE-RELATED"/>
    <property type="match status" value="1"/>
</dbReference>
<feature type="modified residue" description="4-aspartylphosphate" evidence="8">
    <location>
        <position position="55"/>
    </location>
</feature>
<dbReference type="Proteomes" id="UP000288197">
    <property type="component" value="Unassembled WGS sequence"/>
</dbReference>
<dbReference type="PROSITE" id="PS00041">
    <property type="entry name" value="HTH_ARAC_FAMILY_1"/>
    <property type="match status" value="1"/>
</dbReference>
<keyword evidence="2" id="KW-0963">Cytoplasm</keyword>
<proteinExistence type="predicted"/>
<dbReference type="InterPro" id="IPR011006">
    <property type="entry name" value="CheY-like_superfamily"/>
</dbReference>
<dbReference type="PRINTS" id="PR00032">
    <property type="entry name" value="HTHARAC"/>
</dbReference>
<evidence type="ECO:0000313" key="9">
    <source>
        <dbReference type="EMBL" id="RST99194.1"/>
    </source>
</evidence>
<dbReference type="CDD" id="cd17536">
    <property type="entry name" value="REC_YesN-like"/>
    <property type="match status" value="1"/>
</dbReference>
<dbReference type="OrthoDB" id="342399at2"/>
<dbReference type="Pfam" id="PF12833">
    <property type="entry name" value="HTH_18"/>
    <property type="match status" value="1"/>
</dbReference>
<keyword evidence="3 8" id="KW-0597">Phosphoprotein</keyword>
<dbReference type="GeneID" id="63147356"/>
<keyword evidence="4" id="KW-0902">Two-component regulatory system</keyword>
<dbReference type="InterPro" id="IPR009057">
    <property type="entry name" value="Homeodomain-like_sf"/>
</dbReference>